<evidence type="ECO:0000256" key="4">
    <source>
        <dbReference type="ARBA" id="ARBA00022485"/>
    </source>
</evidence>
<dbReference type="Proteomes" id="UP001180840">
    <property type="component" value="Unassembled WGS sequence"/>
</dbReference>
<dbReference type="InterPro" id="IPR013785">
    <property type="entry name" value="Aldolase_TIM"/>
</dbReference>
<keyword evidence="9 10" id="KW-0411">Iron-sulfur</keyword>
<keyword evidence="13" id="KW-1185">Reference proteome</keyword>
<dbReference type="Pfam" id="PF04055">
    <property type="entry name" value="Radical_SAM"/>
    <property type="match status" value="1"/>
</dbReference>
<reference evidence="12" key="1">
    <citation type="submission" date="2023-07" db="EMBL/GenBank/DDBJ databases">
        <title>Sequencing the genomes of 1000 actinobacteria strains.</title>
        <authorList>
            <person name="Klenk H.-P."/>
        </authorList>
    </citation>
    <scope>NUCLEOTIDE SEQUENCE</scope>
    <source>
        <strain evidence="12">DSM 107476</strain>
    </source>
</reference>
<feature type="domain" description="Radical SAM core" evidence="11">
    <location>
        <begin position="65"/>
        <end position="291"/>
    </location>
</feature>
<comment type="similarity">
    <text evidence="2 10">Belongs to the organic radical-activating enzymes family.</text>
</comment>
<evidence type="ECO:0000256" key="2">
    <source>
        <dbReference type="ARBA" id="ARBA00009777"/>
    </source>
</evidence>
<dbReference type="EMBL" id="JAVDXZ010000001">
    <property type="protein sequence ID" value="MDR7329134.1"/>
    <property type="molecule type" value="Genomic_DNA"/>
</dbReference>
<dbReference type="CDD" id="cd01335">
    <property type="entry name" value="Radical_SAM"/>
    <property type="match status" value="1"/>
</dbReference>
<evidence type="ECO:0000256" key="5">
    <source>
        <dbReference type="ARBA" id="ARBA00022691"/>
    </source>
</evidence>
<dbReference type="InterPro" id="IPR012838">
    <property type="entry name" value="PFL1_activating"/>
</dbReference>
<comment type="caution">
    <text evidence="12">The sequence shown here is derived from an EMBL/GenBank/DDBJ whole genome shotgun (WGS) entry which is preliminary data.</text>
</comment>
<dbReference type="PANTHER" id="PTHR30352:SF5">
    <property type="entry name" value="PYRUVATE FORMATE-LYASE 1-ACTIVATING ENZYME"/>
    <property type="match status" value="1"/>
</dbReference>
<dbReference type="InterPro" id="IPR001989">
    <property type="entry name" value="Radical_activat_CS"/>
</dbReference>
<keyword evidence="4 10" id="KW-0004">4Fe-4S</keyword>
<name>A0ABU1ZW24_9CORY</name>
<sequence length="295" mass="32047">MSDGVTGSVALSPADGGRVRGTAAGLGFGEEEVACLDELTRGQLLEARRTGEVGLVHSWETVTAVDGPGTRLTFFLAGCPLRCLYCHNPDTFEMKEGTLERADDLVARIRRMRPVFRASGGGLTLSGGEALFQPAFATRLFREAHAMGVHTCLDTSGFLGARLSDADLADIDLVLLDVKAGDEETYRRVTGQSLRPTVDFGDRLAALGTKVWVRFVLVPGLTDGEENVAAVADIAARWKDNVERVEVLPFHNMAVDKWDALGLDYRLRDTRPPSRESVERTVAAFEARGLRTFHG</sequence>
<dbReference type="SUPFAM" id="SSF102114">
    <property type="entry name" value="Radical SAM enzymes"/>
    <property type="match status" value="1"/>
</dbReference>
<comment type="cofactor">
    <cofactor evidence="10">
        <name>[4Fe-4S] cluster</name>
        <dbReference type="ChEBI" id="CHEBI:49883"/>
    </cofactor>
    <text evidence="10">Binds 1 [4Fe-4S] cluster. The cluster is coordinated with 3 cysteines and an exchangeable S-adenosyl-L-methionine.</text>
</comment>
<keyword evidence="10" id="KW-0963">Cytoplasm</keyword>
<dbReference type="SFLD" id="SFLDS00029">
    <property type="entry name" value="Radical_SAM"/>
    <property type="match status" value="1"/>
</dbReference>
<keyword evidence="6 10" id="KW-0479">Metal-binding</keyword>
<gene>
    <name evidence="12" type="ORF">J2S39_000810</name>
</gene>
<comment type="function">
    <text evidence="1 10">Activation of pyruvate formate-lyase under anaerobic conditions by generation of an organic free radical, using S-adenosylmethionine and reduced flavodoxin as cosubstrates to produce 5'-deoxy-adenosine.</text>
</comment>
<evidence type="ECO:0000259" key="11">
    <source>
        <dbReference type="PROSITE" id="PS51918"/>
    </source>
</evidence>
<evidence type="ECO:0000256" key="3">
    <source>
        <dbReference type="ARBA" id="ARBA00021356"/>
    </source>
</evidence>
<evidence type="ECO:0000313" key="12">
    <source>
        <dbReference type="EMBL" id="MDR7329134.1"/>
    </source>
</evidence>
<keyword evidence="7 10" id="KW-0560">Oxidoreductase</keyword>
<dbReference type="InterPro" id="IPR034457">
    <property type="entry name" value="Organic_radical-activating"/>
</dbReference>
<keyword evidence="5 10" id="KW-0949">S-adenosyl-L-methionine</keyword>
<keyword evidence="12" id="KW-0670">Pyruvate</keyword>
<dbReference type="PANTHER" id="PTHR30352">
    <property type="entry name" value="PYRUVATE FORMATE-LYASE-ACTIVATING ENZYME"/>
    <property type="match status" value="1"/>
</dbReference>
<comment type="catalytic activity">
    <reaction evidence="10">
        <text>glycyl-[formate C-acetyltransferase] + reduced [flavodoxin] + S-adenosyl-L-methionine = glycin-2-yl radical-[formate C-acetyltransferase] + semiquinone [flavodoxin] + 5'-deoxyadenosine + L-methionine + H(+)</text>
        <dbReference type="Rhea" id="RHEA:19225"/>
        <dbReference type="Rhea" id="RHEA-COMP:10622"/>
        <dbReference type="Rhea" id="RHEA-COMP:12190"/>
        <dbReference type="Rhea" id="RHEA-COMP:12191"/>
        <dbReference type="Rhea" id="RHEA-COMP:14480"/>
        <dbReference type="ChEBI" id="CHEBI:15378"/>
        <dbReference type="ChEBI" id="CHEBI:17319"/>
        <dbReference type="ChEBI" id="CHEBI:29947"/>
        <dbReference type="ChEBI" id="CHEBI:32722"/>
        <dbReference type="ChEBI" id="CHEBI:57618"/>
        <dbReference type="ChEBI" id="CHEBI:57844"/>
        <dbReference type="ChEBI" id="CHEBI:59789"/>
        <dbReference type="ChEBI" id="CHEBI:140311"/>
        <dbReference type="EC" id="1.97.1.4"/>
    </reaction>
</comment>
<dbReference type="InterPro" id="IPR007197">
    <property type="entry name" value="rSAM"/>
</dbReference>
<dbReference type="GO" id="GO:0043365">
    <property type="term" value="F:[formate-C-acetyltransferase]-activating enzyme activity"/>
    <property type="evidence" value="ECO:0007669"/>
    <property type="project" value="UniProtKB-EC"/>
</dbReference>
<proteinExistence type="inferred from homology"/>
<dbReference type="GO" id="GO:0016829">
    <property type="term" value="F:lyase activity"/>
    <property type="evidence" value="ECO:0007669"/>
    <property type="project" value="UniProtKB-KW"/>
</dbReference>
<evidence type="ECO:0000256" key="10">
    <source>
        <dbReference type="RuleBase" id="RU362053"/>
    </source>
</evidence>
<dbReference type="SFLD" id="SFLDG01066">
    <property type="entry name" value="organic_radical-activating_enz"/>
    <property type="match status" value="1"/>
</dbReference>
<protein>
    <recommendedName>
        <fullName evidence="3 10">Pyruvate formate-lyase-activating enzyme</fullName>
        <ecNumber evidence="10">1.97.1.4</ecNumber>
    </recommendedName>
</protein>
<dbReference type="RefSeq" id="WP_290198102.1">
    <property type="nucleotide sequence ID" value="NZ_CP047654.1"/>
</dbReference>
<comment type="subcellular location">
    <subcellularLocation>
        <location evidence="10">Cytoplasm</location>
    </subcellularLocation>
</comment>
<evidence type="ECO:0000256" key="8">
    <source>
        <dbReference type="ARBA" id="ARBA00023004"/>
    </source>
</evidence>
<dbReference type="NCBIfam" id="TIGR02493">
    <property type="entry name" value="PFLA"/>
    <property type="match status" value="1"/>
</dbReference>
<evidence type="ECO:0000256" key="7">
    <source>
        <dbReference type="ARBA" id="ARBA00023002"/>
    </source>
</evidence>
<accession>A0ABU1ZW24</accession>
<dbReference type="PROSITE" id="PS01087">
    <property type="entry name" value="RADICAL_ACTIVATING"/>
    <property type="match status" value="1"/>
</dbReference>
<evidence type="ECO:0000256" key="9">
    <source>
        <dbReference type="ARBA" id="ARBA00023014"/>
    </source>
</evidence>
<keyword evidence="12" id="KW-0456">Lyase</keyword>
<evidence type="ECO:0000313" key="13">
    <source>
        <dbReference type="Proteomes" id="UP001180840"/>
    </source>
</evidence>
<dbReference type="InterPro" id="IPR058240">
    <property type="entry name" value="rSAM_sf"/>
</dbReference>
<keyword evidence="8 10" id="KW-0408">Iron</keyword>
<dbReference type="PROSITE" id="PS51918">
    <property type="entry name" value="RADICAL_SAM"/>
    <property type="match status" value="1"/>
</dbReference>
<organism evidence="12 13">
    <name type="scientific">Corynebacterium guangdongense</name>
    <dbReference type="NCBI Taxonomy" id="1783348"/>
    <lineage>
        <taxon>Bacteria</taxon>
        <taxon>Bacillati</taxon>
        <taxon>Actinomycetota</taxon>
        <taxon>Actinomycetes</taxon>
        <taxon>Mycobacteriales</taxon>
        <taxon>Corynebacteriaceae</taxon>
        <taxon>Corynebacterium</taxon>
    </lineage>
</organism>
<dbReference type="Gene3D" id="3.20.20.70">
    <property type="entry name" value="Aldolase class I"/>
    <property type="match status" value="1"/>
</dbReference>
<dbReference type="EC" id="1.97.1.4" evidence="10"/>
<evidence type="ECO:0000256" key="6">
    <source>
        <dbReference type="ARBA" id="ARBA00022723"/>
    </source>
</evidence>
<evidence type="ECO:0000256" key="1">
    <source>
        <dbReference type="ARBA" id="ARBA00003141"/>
    </source>
</evidence>